<accession>K5B9T2</accession>
<evidence type="ECO:0000313" key="1">
    <source>
        <dbReference type="EMBL" id="EKF21035.1"/>
    </source>
</evidence>
<sequence length="59" mass="6152">MVFVIGVIAMLVPVSIAGPDNQRIGCGNAIAANDTEARQADNANPVNLPIIDEIVPHTD</sequence>
<dbReference type="PATRIC" id="fig|1122247.3.peg.4785"/>
<proteinExistence type="predicted"/>
<dbReference type="Proteomes" id="UP000006265">
    <property type="component" value="Unassembled WGS sequence"/>
</dbReference>
<dbReference type="EMBL" id="AMRA01000165">
    <property type="protein sequence ID" value="EKF21035.1"/>
    <property type="molecule type" value="Genomic_DNA"/>
</dbReference>
<organism evidence="1 2">
    <name type="scientific">Mycolicibacterium hassiacum (strain DSM 44199 / CIP 105218 / JCM 12690 / 3849)</name>
    <name type="common">Mycobacterium hassiacum</name>
    <dbReference type="NCBI Taxonomy" id="1122247"/>
    <lineage>
        <taxon>Bacteria</taxon>
        <taxon>Bacillati</taxon>
        <taxon>Actinomycetota</taxon>
        <taxon>Actinomycetes</taxon>
        <taxon>Mycobacteriales</taxon>
        <taxon>Mycobacteriaceae</taxon>
        <taxon>Mycolicibacterium</taxon>
    </lineage>
</organism>
<gene>
    <name evidence="1" type="ORF">C731_4991</name>
</gene>
<protein>
    <submittedName>
        <fullName evidence="1">Uncharacterized protein</fullName>
    </submittedName>
</protein>
<reference evidence="1 2" key="1">
    <citation type="journal article" date="2012" name="J. Bacteriol.">
        <title>Genome sequence of Mycobacterium hassiacum DSM 44199, a rare source of heat-stable mycobacterial proteins.</title>
        <authorList>
            <person name="Tiago I."/>
            <person name="Maranha A."/>
            <person name="Mendes V."/>
            <person name="Alarico S."/>
            <person name="Moynihan P.J."/>
            <person name="Clarke A.J."/>
            <person name="Macedo-Ribeiro S."/>
            <person name="Pereira P.J."/>
            <person name="Empadinhas N."/>
        </authorList>
    </citation>
    <scope>NUCLEOTIDE SEQUENCE [LARGE SCALE GENOMIC DNA]</scope>
    <source>
        <strain evidence="2">DSM 44199 / CIP 105218 / JCM 12690 / 3849</strain>
    </source>
</reference>
<keyword evidence="2" id="KW-1185">Reference proteome</keyword>
<comment type="caution">
    <text evidence="1">The sequence shown here is derived from an EMBL/GenBank/DDBJ whole genome shotgun (WGS) entry which is preliminary data.</text>
</comment>
<name>K5B9T2_MYCHD</name>
<evidence type="ECO:0000313" key="2">
    <source>
        <dbReference type="Proteomes" id="UP000006265"/>
    </source>
</evidence>
<dbReference type="eggNOG" id="ENOG50322SQ">
    <property type="taxonomic scope" value="Bacteria"/>
</dbReference>
<dbReference type="AlphaFoldDB" id="K5B9T2"/>